<dbReference type="EMBL" id="JACKWY010000002">
    <property type="protein sequence ID" value="MBB6713982.1"/>
    <property type="molecule type" value="Genomic_DNA"/>
</dbReference>
<dbReference type="GO" id="GO:0006935">
    <property type="term" value="P:chemotaxis"/>
    <property type="evidence" value="ECO:0007669"/>
    <property type="project" value="InterPro"/>
</dbReference>
<comment type="similarity">
    <text evidence="2">Belongs to the methyl-accepting chemotaxis (MCP) protein family.</text>
</comment>
<dbReference type="Gene3D" id="1.10.287.950">
    <property type="entry name" value="Methyl-accepting chemotaxis protein"/>
    <property type="match status" value="1"/>
</dbReference>
<dbReference type="Pfam" id="PF00015">
    <property type="entry name" value="MCPsignal"/>
    <property type="match status" value="1"/>
</dbReference>
<dbReference type="RefSeq" id="WP_089964803.1">
    <property type="nucleotide sequence ID" value="NZ_JAHLDZ010000001.1"/>
</dbReference>
<evidence type="ECO:0000256" key="3">
    <source>
        <dbReference type="PROSITE-ProRule" id="PRU00284"/>
    </source>
</evidence>
<organism evidence="7 8">
    <name type="scientific">Clostridium gasigenes</name>
    <dbReference type="NCBI Taxonomy" id="94869"/>
    <lineage>
        <taxon>Bacteria</taxon>
        <taxon>Bacillati</taxon>
        <taxon>Bacillota</taxon>
        <taxon>Clostridia</taxon>
        <taxon>Eubacteriales</taxon>
        <taxon>Clostridiaceae</taxon>
        <taxon>Clostridium</taxon>
    </lineage>
</organism>
<dbReference type="PROSITE" id="PS50111">
    <property type="entry name" value="CHEMOTAXIS_TRANSDUC_2"/>
    <property type="match status" value="1"/>
</dbReference>
<evidence type="ECO:0000256" key="4">
    <source>
        <dbReference type="SAM" id="Phobius"/>
    </source>
</evidence>
<evidence type="ECO:0000256" key="1">
    <source>
        <dbReference type="ARBA" id="ARBA00023224"/>
    </source>
</evidence>
<dbReference type="STRING" id="94869.SAMN04488529_101107"/>
<dbReference type="AlphaFoldDB" id="A0A1H0LJH2"/>
<proteinExistence type="inferred from homology"/>
<evidence type="ECO:0000259" key="5">
    <source>
        <dbReference type="PROSITE" id="PS50111"/>
    </source>
</evidence>
<dbReference type="SUPFAM" id="SSF58104">
    <property type="entry name" value="Methyl-accepting chemotaxis protein (MCP) signaling domain"/>
    <property type="match status" value="1"/>
</dbReference>
<evidence type="ECO:0000256" key="2">
    <source>
        <dbReference type="ARBA" id="ARBA00029447"/>
    </source>
</evidence>
<dbReference type="GO" id="GO:0007165">
    <property type="term" value="P:signal transduction"/>
    <property type="evidence" value="ECO:0007669"/>
    <property type="project" value="UniProtKB-KW"/>
</dbReference>
<dbReference type="InterPro" id="IPR004089">
    <property type="entry name" value="MCPsignal_dom"/>
</dbReference>
<evidence type="ECO:0000313" key="6">
    <source>
        <dbReference type="EMBL" id="MBB6713982.1"/>
    </source>
</evidence>
<accession>A0A1H0LJH2</accession>
<feature type="domain" description="Methyl-accepting transducer" evidence="5">
    <location>
        <begin position="91"/>
        <end position="324"/>
    </location>
</feature>
<feature type="transmembrane region" description="Helical" evidence="4">
    <location>
        <begin position="29"/>
        <end position="45"/>
    </location>
</feature>
<keyword evidence="4" id="KW-0472">Membrane</keyword>
<dbReference type="OrthoDB" id="9816519at2"/>
<evidence type="ECO:0000313" key="9">
    <source>
        <dbReference type="Proteomes" id="UP000585258"/>
    </source>
</evidence>
<name>A0A1H0LJH2_9CLOT</name>
<keyword evidence="4" id="KW-1133">Transmembrane helix</keyword>
<keyword evidence="1 3" id="KW-0807">Transducer</keyword>
<evidence type="ECO:0000313" key="8">
    <source>
        <dbReference type="Proteomes" id="UP000198597"/>
    </source>
</evidence>
<dbReference type="PANTHER" id="PTHR32089:SF112">
    <property type="entry name" value="LYSOZYME-LIKE PROTEIN-RELATED"/>
    <property type="match status" value="1"/>
</dbReference>
<keyword evidence="4" id="KW-0812">Transmembrane</keyword>
<dbReference type="PRINTS" id="PR00260">
    <property type="entry name" value="CHEMTRNSDUCR"/>
</dbReference>
<dbReference type="GO" id="GO:0004888">
    <property type="term" value="F:transmembrane signaling receptor activity"/>
    <property type="evidence" value="ECO:0007669"/>
    <property type="project" value="InterPro"/>
</dbReference>
<dbReference type="Proteomes" id="UP000198597">
    <property type="component" value="Unassembled WGS sequence"/>
</dbReference>
<keyword evidence="8" id="KW-1185">Reference proteome</keyword>
<dbReference type="GO" id="GO:0016020">
    <property type="term" value="C:membrane"/>
    <property type="evidence" value="ECO:0007669"/>
    <property type="project" value="InterPro"/>
</dbReference>
<reference evidence="6 9" key="2">
    <citation type="submission" date="2020-08" db="EMBL/GenBank/DDBJ databases">
        <title>Clostridia isolated from Swiss meat.</title>
        <authorList>
            <person name="Wambui J."/>
            <person name="Stevens M.J.A."/>
            <person name="Stephan R."/>
        </authorList>
    </citation>
    <scope>NUCLEOTIDE SEQUENCE [LARGE SCALE GENOMIC DNA]</scope>
    <source>
        <strain evidence="6 9">CM001</strain>
    </source>
</reference>
<dbReference type="Proteomes" id="UP000585258">
    <property type="component" value="Unassembled WGS sequence"/>
</dbReference>
<evidence type="ECO:0000313" key="7">
    <source>
        <dbReference type="EMBL" id="SDO68223.1"/>
    </source>
</evidence>
<dbReference type="InterPro" id="IPR004090">
    <property type="entry name" value="Chemotax_Me-accpt_rcpt"/>
</dbReference>
<protein>
    <submittedName>
        <fullName evidence="7">Methyl-accepting chemotaxis protein</fullName>
    </submittedName>
</protein>
<dbReference type="SMART" id="SM00283">
    <property type="entry name" value="MA"/>
    <property type="match status" value="1"/>
</dbReference>
<dbReference type="PANTHER" id="PTHR32089">
    <property type="entry name" value="METHYL-ACCEPTING CHEMOTAXIS PROTEIN MCPB"/>
    <property type="match status" value="1"/>
</dbReference>
<reference evidence="7 8" key="1">
    <citation type="submission" date="2016-10" db="EMBL/GenBank/DDBJ databases">
        <authorList>
            <person name="de Groot N.N."/>
        </authorList>
    </citation>
    <scope>NUCLEOTIDE SEQUENCE [LARGE SCALE GENOMIC DNA]</scope>
    <source>
        <strain evidence="7 8">DSM 12272</strain>
    </source>
</reference>
<gene>
    <name evidence="6" type="ORF">H7E68_04430</name>
    <name evidence="7" type="ORF">SAMN04488529_101107</name>
</gene>
<sequence>MINKKNIYSIIPVIIIINLLLFVKMNEFIIVNGAVIIYIIIKLIMSRNNKNISDNSSLVIQDNSNENSVTLKKSLLKLDETGAKIFMAHGGLNKVSSEINECSKKILNLTEDNNKSVNSLDNSFKVIQSKINTMDSILNEVNYAANTSEQTILIEGKRLKDVEKTVEELKEYYRNILDLCIKLNKSFDEIYRSTSSISEIAKQTNLLALNATIEAARAGENGRGFSVVASEIKKLSTSSGIFSSNISKQLNIMKKEISTLNSTSEETQEVINITAESVYNLSASFNSIVINSKELKEKTHRVKENSINIVGMAKDIENVTEGLRESHCTTLSTVQQVGMDIDIQQNILKDFSSIMEELTGSSNALLDLSFGKDLTSKLEDICMKVCNTDIKKDIKALRNFAKELGVNGIYYSNSKGCFEHASEPVDNSFNIFEINKDYYSFFKSDKKYKLYPLSKRFDNGKTSMYLITKRQDKPGIVSIEIYLESLFKLSEMES</sequence>
<dbReference type="EMBL" id="FNJM01000001">
    <property type="protein sequence ID" value="SDO68223.1"/>
    <property type="molecule type" value="Genomic_DNA"/>
</dbReference>